<dbReference type="EMBL" id="JAKUDN010000001">
    <property type="protein sequence ID" value="MCP8351871.1"/>
    <property type="molecule type" value="Genomic_DNA"/>
</dbReference>
<keyword evidence="8" id="KW-0479">Metal-binding</keyword>
<evidence type="ECO:0000256" key="6">
    <source>
        <dbReference type="ARBA" id="ARBA00022617"/>
    </source>
</evidence>
<protein>
    <recommendedName>
        <fullName evidence="5">Succinate dehydrogenase cytochrome b556 subunit</fullName>
    </recommendedName>
</protein>
<dbReference type="PROSITE" id="PS01000">
    <property type="entry name" value="SDH_CYT_1"/>
    <property type="match status" value="1"/>
</dbReference>
<comment type="similarity">
    <text evidence="4">Belongs to the cytochrome b560 family.</text>
</comment>
<evidence type="ECO:0000256" key="4">
    <source>
        <dbReference type="ARBA" id="ARBA00007244"/>
    </source>
</evidence>
<dbReference type="Pfam" id="PF01127">
    <property type="entry name" value="Sdh_cyt"/>
    <property type="match status" value="1"/>
</dbReference>
<gene>
    <name evidence="14" type="primary">sdhC</name>
    <name evidence="14" type="ORF">MKS91_00995</name>
</gene>
<evidence type="ECO:0000256" key="10">
    <source>
        <dbReference type="ARBA" id="ARBA00023004"/>
    </source>
</evidence>
<evidence type="ECO:0000313" key="15">
    <source>
        <dbReference type="Proteomes" id="UP001320768"/>
    </source>
</evidence>
<comment type="subcellular location">
    <subcellularLocation>
        <location evidence="3">Membrane</location>
        <topology evidence="3">Multi-pass membrane protein</topology>
    </subcellularLocation>
</comment>
<evidence type="ECO:0000256" key="11">
    <source>
        <dbReference type="ARBA" id="ARBA00023136"/>
    </source>
</evidence>
<dbReference type="PANTHER" id="PTHR10978:SF5">
    <property type="entry name" value="SUCCINATE DEHYDROGENASE CYTOCHROME B560 SUBUNIT, MITOCHONDRIAL"/>
    <property type="match status" value="1"/>
</dbReference>
<keyword evidence="11 13" id="KW-0472">Membrane</keyword>
<keyword evidence="7 13" id="KW-0812">Transmembrane</keyword>
<evidence type="ECO:0000313" key="14">
    <source>
        <dbReference type="EMBL" id="MCP8351871.1"/>
    </source>
</evidence>
<evidence type="ECO:0000256" key="7">
    <source>
        <dbReference type="ARBA" id="ARBA00022692"/>
    </source>
</evidence>
<dbReference type="SUPFAM" id="SSF81343">
    <property type="entry name" value="Fumarate reductase respiratory complex transmembrane subunits"/>
    <property type="match status" value="1"/>
</dbReference>
<dbReference type="InterPro" id="IPR000701">
    <property type="entry name" value="SuccDH_FuR_B_TM-su"/>
</dbReference>
<comment type="subunit">
    <text evidence="12">Part of an enzyme complex containing four subunits: a flavoprotein, an iron-sulfur protein, plus two membrane-anchoring proteins, SdhC and SdhD. The complex can form homotrimers.</text>
</comment>
<evidence type="ECO:0000256" key="13">
    <source>
        <dbReference type="SAM" id="Phobius"/>
    </source>
</evidence>
<sequence>MRNRPVFLNLLKIRLPLAGLISILHRISGIVFFFGFPLLLYMYGLLPLSNELNELLAVSAVKFVLWGMVSAFVYHFLAGVRHMVADFGHNHELSRANHSGILVLILSVLMSLWAGVLLW</sequence>
<dbReference type="InterPro" id="IPR014314">
    <property type="entry name" value="Succ_DH_cytb556"/>
</dbReference>
<evidence type="ECO:0000256" key="12">
    <source>
        <dbReference type="ARBA" id="ARBA00025912"/>
    </source>
</evidence>
<name>A0ABT1L4M1_9GAMM</name>
<dbReference type="CDD" id="cd03499">
    <property type="entry name" value="SQR_TypeC_SdhC"/>
    <property type="match status" value="1"/>
</dbReference>
<proteinExistence type="inferred from homology"/>
<organism evidence="14 15">
    <name type="scientific">Candidatus Synchoanobacter obligatus</name>
    <dbReference type="NCBI Taxonomy" id="2919597"/>
    <lineage>
        <taxon>Bacteria</taxon>
        <taxon>Pseudomonadati</taxon>
        <taxon>Pseudomonadota</taxon>
        <taxon>Gammaproteobacteria</taxon>
        <taxon>Candidatus Comchoanobacterales</taxon>
        <taxon>Candidatus Comchoanobacteraceae</taxon>
        <taxon>Candidatus Synchoanobacter</taxon>
    </lineage>
</organism>
<keyword evidence="10" id="KW-0408">Iron</keyword>
<comment type="caution">
    <text evidence="14">The sequence shown here is derived from an EMBL/GenBank/DDBJ whole genome shotgun (WGS) entry which is preliminary data.</text>
</comment>
<keyword evidence="9 13" id="KW-1133">Transmembrane helix</keyword>
<accession>A0ABT1L4M1</accession>
<evidence type="ECO:0000256" key="8">
    <source>
        <dbReference type="ARBA" id="ARBA00022723"/>
    </source>
</evidence>
<dbReference type="InterPro" id="IPR034804">
    <property type="entry name" value="SQR/QFR_C/D"/>
</dbReference>
<evidence type="ECO:0000256" key="3">
    <source>
        <dbReference type="ARBA" id="ARBA00004141"/>
    </source>
</evidence>
<evidence type="ECO:0000256" key="5">
    <source>
        <dbReference type="ARBA" id="ARBA00020076"/>
    </source>
</evidence>
<keyword evidence="15" id="KW-1185">Reference proteome</keyword>
<dbReference type="NCBIfam" id="TIGR02970">
    <property type="entry name" value="succ_dehyd_cytB"/>
    <property type="match status" value="1"/>
</dbReference>
<keyword evidence="6" id="KW-0349">Heme</keyword>
<dbReference type="PANTHER" id="PTHR10978">
    <property type="entry name" value="SUCCINATE DEHYDROGENASE CYTOCHROME B560 SUBUNIT"/>
    <property type="match status" value="1"/>
</dbReference>
<comment type="cofactor">
    <cofactor evidence="1">
        <name>heme</name>
        <dbReference type="ChEBI" id="CHEBI:30413"/>
    </cofactor>
</comment>
<evidence type="ECO:0000256" key="9">
    <source>
        <dbReference type="ARBA" id="ARBA00022989"/>
    </source>
</evidence>
<dbReference type="RefSeq" id="WP_258568979.1">
    <property type="nucleotide sequence ID" value="NZ_JAKUDN010000001.1"/>
</dbReference>
<dbReference type="Proteomes" id="UP001320768">
    <property type="component" value="Unassembled WGS sequence"/>
</dbReference>
<dbReference type="PIRSF" id="PIRSF000178">
    <property type="entry name" value="SDH_cyt_b560"/>
    <property type="match status" value="1"/>
</dbReference>
<feature type="transmembrane region" description="Helical" evidence="13">
    <location>
        <begin position="20"/>
        <end position="43"/>
    </location>
</feature>
<feature type="transmembrane region" description="Helical" evidence="13">
    <location>
        <begin position="99"/>
        <end position="118"/>
    </location>
</feature>
<reference evidence="14 15" key="1">
    <citation type="journal article" date="2022" name="Nat. Microbiol.">
        <title>The microbiome of a bacterivorous marine choanoflagellate contains a resource-demanding obligate bacterial associate.</title>
        <authorList>
            <person name="Needham D.M."/>
            <person name="Poirier C."/>
            <person name="Bachy C."/>
            <person name="George E.E."/>
            <person name="Wilken S."/>
            <person name="Yung C.C.M."/>
            <person name="Limardo A.J."/>
            <person name="Morando M."/>
            <person name="Sudek L."/>
            <person name="Malmstrom R.R."/>
            <person name="Keeling P.J."/>
            <person name="Santoro A.E."/>
            <person name="Worden A.Z."/>
        </authorList>
    </citation>
    <scope>NUCLEOTIDE SEQUENCE [LARGE SCALE GENOMIC DNA]</scope>
    <source>
        <strain evidence="14 15">Comchoano-2</strain>
    </source>
</reference>
<dbReference type="InterPro" id="IPR018495">
    <property type="entry name" value="Succ_DH_cyt_bsu_CS"/>
</dbReference>
<evidence type="ECO:0000256" key="1">
    <source>
        <dbReference type="ARBA" id="ARBA00001971"/>
    </source>
</evidence>
<feature type="transmembrane region" description="Helical" evidence="13">
    <location>
        <begin position="55"/>
        <end position="78"/>
    </location>
</feature>
<comment type="function">
    <text evidence="2">Membrane-anchoring subunit of succinate dehydrogenase (SDH).</text>
</comment>
<evidence type="ECO:0000256" key="2">
    <source>
        <dbReference type="ARBA" id="ARBA00004050"/>
    </source>
</evidence>
<dbReference type="Gene3D" id="1.20.1300.10">
    <property type="entry name" value="Fumarate reductase/succinate dehydrogenase, transmembrane subunit"/>
    <property type="match status" value="1"/>
</dbReference>